<protein>
    <submittedName>
        <fullName evidence="6">MFS transporter</fullName>
    </submittedName>
</protein>
<evidence type="ECO:0000256" key="4">
    <source>
        <dbReference type="SAM" id="Phobius"/>
    </source>
</evidence>
<dbReference type="Proteomes" id="UP001059295">
    <property type="component" value="Chromosome"/>
</dbReference>
<feature type="transmembrane region" description="Helical" evidence="4">
    <location>
        <begin position="31"/>
        <end position="50"/>
    </location>
</feature>
<accession>A0ABY5V246</accession>
<dbReference type="PROSITE" id="PS50850">
    <property type="entry name" value="MFS"/>
    <property type="match status" value="1"/>
</dbReference>
<evidence type="ECO:0000256" key="1">
    <source>
        <dbReference type="ARBA" id="ARBA00022692"/>
    </source>
</evidence>
<feature type="transmembrane region" description="Helical" evidence="4">
    <location>
        <begin position="116"/>
        <end position="138"/>
    </location>
</feature>
<feature type="transmembrane region" description="Helical" evidence="4">
    <location>
        <begin position="153"/>
        <end position="170"/>
    </location>
</feature>
<evidence type="ECO:0000259" key="5">
    <source>
        <dbReference type="PROSITE" id="PS50850"/>
    </source>
</evidence>
<evidence type="ECO:0000256" key="3">
    <source>
        <dbReference type="ARBA" id="ARBA00023136"/>
    </source>
</evidence>
<keyword evidence="7" id="KW-1185">Reference proteome</keyword>
<feature type="transmembrane region" description="Helical" evidence="4">
    <location>
        <begin position="62"/>
        <end position="79"/>
    </location>
</feature>
<proteinExistence type="predicted"/>
<evidence type="ECO:0000313" key="7">
    <source>
        <dbReference type="Proteomes" id="UP001059295"/>
    </source>
</evidence>
<evidence type="ECO:0000313" key="6">
    <source>
        <dbReference type="EMBL" id="UWN58305.1"/>
    </source>
</evidence>
<dbReference type="InterPro" id="IPR036259">
    <property type="entry name" value="MFS_trans_sf"/>
</dbReference>
<dbReference type="InterPro" id="IPR020846">
    <property type="entry name" value="MFS_dom"/>
</dbReference>
<dbReference type="SUPFAM" id="SSF103473">
    <property type="entry name" value="MFS general substrate transporter"/>
    <property type="match status" value="1"/>
</dbReference>
<organism evidence="6 7">
    <name type="scientific">Alistipes ihumii AP11</name>
    <dbReference type="NCBI Taxonomy" id="1211813"/>
    <lineage>
        <taxon>Bacteria</taxon>
        <taxon>Pseudomonadati</taxon>
        <taxon>Bacteroidota</taxon>
        <taxon>Bacteroidia</taxon>
        <taxon>Bacteroidales</taxon>
        <taxon>Rikenellaceae</taxon>
        <taxon>Alistipes</taxon>
    </lineage>
</organism>
<sequence>MLLYFFATYAVLVISFNLPFLIQQYKLTSSASGVMISLFFLAIMLPGLAVDRVIALLGKKTMFVSLLLIGAGLLLLYLMKSEFFVALGCFATGLGYGVIQPVVYNKAVVTASRERTTLALALVMSVNYLAILLCPFIVDMFAGLFRSSSSADFPFLLNALLTLIATVPCYRYRDGFVFGMTDSDFE</sequence>
<feature type="domain" description="Major facilitator superfamily (MFS) profile" evidence="5">
    <location>
        <begin position="1"/>
        <end position="186"/>
    </location>
</feature>
<evidence type="ECO:0000256" key="2">
    <source>
        <dbReference type="ARBA" id="ARBA00022989"/>
    </source>
</evidence>
<keyword evidence="2 4" id="KW-1133">Transmembrane helix</keyword>
<dbReference type="Gene3D" id="1.20.1250.20">
    <property type="entry name" value="MFS general substrate transporter like domains"/>
    <property type="match status" value="1"/>
</dbReference>
<feature type="transmembrane region" description="Helical" evidence="4">
    <location>
        <begin position="7"/>
        <end position="25"/>
    </location>
</feature>
<keyword evidence="3 4" id="KW-0472">Membrane</keyword>
<gene>
    <name evidence="6" type="ORF">NQ491_10435</name>
</gene>
<dbReference type="InterPro" id="IPR011701">
    <property type="entry name" value="MFS"/>
</dbReference>
<feature type="transmembrane region" description="Helical" evidence="4">
    <location>
        <begin position="85"/>
        <end position="104"/>
    </location>
</feature>
<dbReference type="Pfam" id="PF07690">
    <property type="entry name" value="MFS_1"/>
    <property type="match status" value="1"/>
</dbReference>
<reference evidence="6" key="1">
    <citation type="journal article" date="2022" name="Cell">
        <title>Design, construction, and in vivo augmentation of a complex gut microbiome.</title>
        <authorList>
            <person name="Cheng A.G."/>
            <person name="Ho P.Y."/>
            <person name="Aranda-Diaz A."/>
            <person name="Jain S."/>
            <person name="Yu F.B."/>
            <person name="Meng X."/>
            <person name="Wang M."/>
            <person name="Iakiviak M."/>
            <person name="Nagashima K."/>
            <person name="Zhao A."/>
            <person name="Murugkar P."/>
            <person name="Patil A."/>
            <person name="Atabakhsh K."/>
            <person name="Weakley A."/>
            <person name="Yan J."/>
            <person name="Brumbaugh A.R."/>
            <person name="Higginbottom S."/>
            <person name="Dimas A."/>
            <person name="Shiver A.L."/>
            <person name="Deutschbauer A."/>
            <person name="Neff N."/>
            <person name="Sonnenburg J.L."/>
            <person name="Huang K.C."/>
            <person name="Fischbach M.A."/>
        </authorList>
    </citation>
    <scope>NUCLEOTIDE SEQUENCE</scope>
    <source>
        <strain evidence="6">AP11</strain>
    </source>
</reference>
<keyword evidence="1 4" id="KW-0812">Transmembrane</keyword>
<dbReference type="RefSeq" id="WP_051012983.1">
    <property type="nucleotide sequence ID" value="NZ_CAPH01000009.1"/>
</dbReference>
<name>A0ABY5V246_9BACT</name>
<dbReference type="EMBL" id="CP102294">
    <property type="protein sequence ID" value="UWN58305.1"/>
    <property type="molecule type" value="Genomic_DNA"/>
</dbReference>